<proteinExistence type="predicted"/>
<name>A0ABP4C8U4_9ACTN</name>
<dbReference type="InterPro" id="IPR036388">
    <property type="entry name" value="WH-like_DNA-bd_sf"/>
</dbReference>
<evidence type="ECO:0000313" key="2">
    <source>
        <dbReference type="EMBL" id="GAA0961443.1"/>
    </source>
</evidence>
<dbReference type="SUPFAM" id="SSF46894">
    <property type="entry name" value="C-terminal effector domain of the bipartite response regulators"/>
    <property type="match status" value="1"/>
</dbReference>
<sequence>MIGAVLEPLGLTRAEQDLYEDLVSRLPVTEAEVSDPAAAKRLVELGLLSLMPSNPPRYLVLPPDIALELLLRDRELELAKARQETVLLATSFHTSTTRSEPAELIEVLRGEPEIAAGIERLVRSARSEVCFSDAPPFMADPSQVHQNELEHLREGISFRILYDRKGSVDRPGRLASRVSGVNDGERARVGEVPLKLILTDGPMAFVPIDIGASQYSAALLIHDPTLVATLQALFELLWSRAVPLATYAGQSGRTDRPTEQERELLALLMSGLTDSETATQLGWTERNVRSRIERMRQRLGADTRFQAGHQAVLRGWLDSHDG</sequence>
<protein>
    <submittedName>
        <fullName evidence="2">Helix-turn-helix domain-containing protein</fullName>
    </submittedName>
</protein>
<dbReference type="SUPFAM" id="SSF56024">
    <property type="entry name" value="Phospholipase D/nuclease"/>
    <property type="match status" value="1"/>
</dbReference>
<keyword evidence="3" id="KW-1185">Reference proteome</keyword>
<dbReference type="PANTHER" id="PTHR34293">
    <property type="entry name" value="HTH-TYPE TRANSCRIPTIONAL REGULATOR TRMBL2"/>
    <property type="match status" value="1"/>
</dbReference>
<dbReference type="SMART" id="SM00421">
    <property type="entry name" value="HTH_LUXR"/>
    <property type="match status" value="1"/>
</dbReference>
<dbReference type="Proteomes" id="UP001500542">
    <property type="component" value="Unassembled WGS sequence"/>
</dbReference>
<organism evidence="2 3">
    <name type="scientific">Kribbella koreensis</name>
    <dbReference type="NCBI Taxonomy" id="57909"/>
    <lineage>
        <taxon>Bacteria</taxon>
        <taxon>Bacillati</taxon>
        <taxon>Actinomycetota</taxon>
        <taxon>Actinomycetes</taxon>
        <taxon>Propionibacteriales</taxon>
        <taxon>Kribbellaceae</taxon>
        <taxon>Kribbella</taxon>
    </lineage>
</organism>
<dbReference type="Pfam" id="PF00196">
    <property type="entry name" value="GerE"/>
    <property type="match status" value="1"/>
</dbReference>
<feature type="domain" description="HTH luxR-type" evidence="1">
    <location>
        <begin position="250"/>
        <end position="315"/>
    </location>
</feature>
<evidence type="ECO:0000313" key="3">
    <source>
        <dbReference type="Proteomes" id="UP001500542"/>
    </source>
</evidence>
<dbReference type="CDD" id="cd06170">
    <property type="entry name" value="LuxR_C_like"/>
    <property type="match status" value="1"/>
</dbReference>
<dbReference type="InterPro" id="IPR051797">
    <property type="entry name" value="TrmB-like"/>
</dbReference>
<dbReference type="InterPro" id="IPR016032">
    <property type="entry name" value="Sig_transdc_resp-reg_C-effctor"/>
</dbReference>
<dbReference type="EMBL" id="BAAAHK010000022">
    <property type="protein sequence ID" value="GAA0961443.1"/>
    <property type="molecule type" value="Genomic_DNA"/>
</dbReference>
<dbReference type="Gene3D" id="1.10.10.10">
    <property type="entry name" value="Winged helix-like DNA-binding domain superfamily/Winged helix DNA-binding domain"/>
    <property type="match status" value="1"/>
</dbReference>
<gene>
    <name evidence="2" type="ORF">GCM10009554_77910</name>
</gene>
<dbReference type="InterPro" id="IPR000792">
    <property type="entry name" value="Tscrpt_reg_LuxR_C"/>
</dbReference>
<accession>A0ABP4C8U4</accession>
<dbReference type="PROSITE" id="PS50043">
    <property type="entry name" value="HTH_LUXR_2"/>
    <property type="match status" value="1"/>
</dbReference>
<dbReference type="PANTHER" id="PTHR34293:SF1">
    <property type="entry name" value="HTH-TYPE TRANSCRIPTIONAL REGULATOR TRMBL2"/>
    <property type="match status" value="1"/>
</dbReference>
<reference evidence="3" key="1">
    <citation type="journal article" date="2019" name="Int. J. Syst. Evol. Microbiol.">
        <title>The Global Catalogue of Microorganisms (GCM) 10K type strain sequencing project: providing services to taxonomists for standard genome sequencing and annotation.</title>
        <authorList>
            <consortium name="The Broad Institute Genomics Platform"/>
            <consortium name="The Broad Institute Genome Sequencing Center for Infectious Disease"/>
            <person name="Wu L."/>
            <person name="Ma J."/>
        </authorList>
    </citation>
    <scope>NUCLEOTIDE SEQUENCE [LARGE SCALE GENOMIC DNA]</scope>
    <source>
        <strain evidence="3">JCM 10977</strain>
    </source>
</reference>
<comment type="caution">
    <text evidence="2">The sequence shown here is derived from an EMBL/GenBank/DDBJ whole genome shotgun (WGS) entry which is preliminary data.</text>
</comment>
<evidence type="ECO:0000259" key="1">
    <source>
        <dbReference type="PROSITE" id="PS50043"/>
    </source>
</evidence>